<organism evidence="11 12">
    <name type="scientific">Paenibacillus prosopidis</name>
    <dbReference type="NCBI Taxonomy" id="630520"/>
    <lineage>
        <taxon>Bacteria</taxon>
        <taxon>Bacillati</taxon>
        <taxon>Bacillota</taxon>
        <taxon>Bacilli</taxon>
        <taxon>Bacillales</taxon>
        <taxon>Paenibacillaceae</taxon>
        <taxon>Paenibacillus</taxon>
    </lineage>
</organism>
<dbReference type="EMBL" id="QPJD01000014">
    <property type="protein sequence ID" value="RCW43011.1"/>
    <property type="molecule type" value="Genomic_DNA"/>
</dbReference>
<dbReference type="Pfam" id="PF02374">
    <property type="entry name" value="ArsA_ATPase"/>
    <property type="match status" value="1"/>
</dbReference>
<evidence type="ECO:0000256" key="3">
    <source>
        <dbReference type="ARBA" id="ARBA00022840"/>
    </source>
</evidence>
<dbReference type="Pfam" id="PF17886">
    <property type="entry name" value="ArsA_HSP20"/>
    <property type="match status" value="1"/>
</dbReference>
<keyword evidence="3 11" id="KW-0067">ATP-binding</keyword>
<evidence type="ECO:0000313" key="11">
    <source>
        <dbReference type="EMBL" id="RCW43011.1"/>
    </source>
</evidence>
<dbReference type="OrthoDB" id="9780677at2"/>
<evidence type="ECO:0000256" key="4">
    <source>
        <dbReference type="ARBA" id="ARBA00022849"/>
    </source>
</evidence>
<dbReference type="GO" id="GO:0015446">
    <property type="term" value="F:ATPase-coupled arsenite transmembrane transporter activity"/>
    <property type="evidence" value="ECO:0007669"/>
    <property type="project" value="UniProtKB-EC"/>
</dbReference>
<gene>
    <name evidence="11" type="ORF">DFP97_11474</name>
</gene>
<dbReference type="SUPFAM" id="SSF49764">
    <property type="entry name" value="HSP20-like chaperones"/>
    <property type="match status" value="1"/>
</dbReference>
<reference evidence="11 12" key="1">
    <citation type="submission" date="2018-07" db="EMBL/GenBank/DDBJ databases">
        <title>Genomic Encyclopedia of Type Strains, Phase III (KMG-III): the genomes of soil and plant-associated and newly described type strains.</title>
        <authorList>
            <person name="Whitman W."/>
        </authorList>
    </citation>
    <scope>NUCLEOTIDE SEQUENCE [LARGE SCALE GENOMIC DNA]</scope>
    <source>
        <strain evidence="11 12">CECT 7506</strain>
    </source>
</reference>
<dbReference type="NCBIfam" id="TIGR00345">
    <property type="entry name" value="GET3_arsA_TRC40"/>
    <property type="match status" value="1"/>
</dbReference>
<evidence type="ECO:0000256" key="8">
    <source>
        <dbReference type="ARBA" id="ARBA00066752"/>
    </source>
</evidence>
<comment type="similarity">
    <text evidence="1">Belongs to the arsA ATPase family.</text>
</comment>
<dbReference type="GO" id="GO:0005524">
    <property type="term" value="F:ATP binding"/>
    <property type="evidence" value="ECO:0007669"/>
    <property type="project" value="UniProtKB-KW"/>
</dbReference>
<keyword evidence="2" id="KW-0547">Nucleotide-binding</keyword>
<comment type="function">
    <text evidence="7">Anion-transporting ATPase. Catalyzes the extrusion of arsenite.</text>
</comment>
<evidence type="ECO:0000256" key="6">
    <source>
        <dbReference type="ARBA" id="ARBA00052296"/>
    </source>
</evidence>
<dbReference type="Gene3D" id="3.40.50.300">
    <property type="entry name" value="P-loop containing nucleotide triphosphate hydrolases"/>
    <property type="match status" value="1"/>
</dbReference>
<dbReference type="InterPro" id="IPR027417">
    <property type="entry name" value="P-loop_NTPase"/>
</dbReference>
<evidence type="ECO:0000256" key="7">
    <source>
        <dbReference type="ARBA" id="ARBA00059736"/>
    </source>
</evidence>
<dbReference type="InterPro" id="IPR040612">
    <property type="entry name" value="ArsA_HSP20-like"/>
</dbReference>
<keyword evidence="12" id="KW-1185">Reference proteome</keyword>
<keyword evidence="5" id="KW-1278">Translocase</keyword>
<dbReference type="SUPFAM" id="SSF52540">
    <property type="entry name" value="P-loop containing nucleoside triphosphate hydrolases"/>
    <property type="match status" value="1"/>
</dbReference>
<evidence type="ECO:0000259" key="10">
    <source>
        <dbReference type="Pfam" id="PF17886"/>
    </source>
</evidence>
<dbReference type="EC" id="7.3.2.7" evidence="8"/>
<comment type="catalytic activity">
    <reaction evidence="6">
        <text>arsenite(in) + ATP + H2O = arsenite(out) + ADP + phosphate + H(+)</text>
        <dbReference type="Rhea" id="RHEA:11348"/>
        <dbReference type="ChEBI" id="CHEBI:15377"/>
        <dbReference type="ChEBI" id="CHEBI:15378"/>
        <dbReference type="ChEBI" id="CHEBI:29242"/>
        <dbReference type="ChEBI" id="CHEBI:30616"/>
        <dbReference type="ChEBI" id="CHEBI:43474"/>
        <dbReference type="ChEBI" id="CHEBI:456216"/>
        <dbReference type="EC" id="7.3.2.7"/>
    </reaction>
</comment>
<name>A0A368VMR7_9BACL</name>
<dbReference type="GO" id="GO:0016887">
    <property type="term" value="F:ATP hydrolysis activity"/>
    <property type="evidence" value="ECO:0007669"/>
    <property type="project" value="InterPro"/>
</dbReference>
<accession>A0A368VMR7</accession>
<dbReference type="AlphaFoldDB" id="A0A368VMR7"/>
<dbReference type="PANTHER" id="PTHR10803">
    <property type="entry name" value="ARSENICAL PUMP-DRIVING ATPASE ARSENITE-TRANSLOCATING ATPASE"/>
    <property type="match status" value="1"/>
</dbReference>
<evidence type="ECO:0000256" key="2">
    <source>
        <dbReference type="ARBA" id="ARBA00022741"/>
    </source>
</evidence>
<evidence type="ECO:0000256" key="5">
    <source>
        <dbReference type="ARBA" id="ARBA00022967"/>
    </source>
</evidence>
<dbReference type="RefSeq" id="WP_114382174.1">
    <property type="nucleotide sequence ID" value="NZ_QPJD01000014.1"/>
</dbReference>
<evidence type="ECO:0000313" key="12">
    <source>
        <dbReference type="Proteomes" id="UP000252415"/>
    </source>
</evidence>
<protein>
    <recommendedName>
        <fullName evidence="8">arsenite-transporting ATPase</fullName>
        <ecNumber evidence="8">7.3.2.7</ecNumber>
    </recommendedName>
</protein>
<evidence type="ECO:0000259" key="9">
    <source>
        <dbReference type="Pfam" id="PF02374"/>
    </source>
</evidence>
<dbReference type="Gene3D" id="2.60.40.790">
    <property type="match status" value="1"/>
</dbReference>
<dbReference type="FunFam" id="3.40.50.300:FF:001801">
    <property type="entry name" value="Putative arsenical pump-driving ATPase"/>
    <property type="match status" value="1"/>
</dbReference>
<dbReference type="PANTHER" id="PTHR10803:SF3">
    <property type="entry name" value="ATPASE GET3"/>
    <property type="match status" value="1"/>
</dbReference>
<dbReference type="Proteomes" id="UP000252415">
    <property type="component" value="Unassembled WGS sequence"/>
</dbReference>
<feature type="domain" description="ArsA/GET3 Anion-transporting ATPase-like" evidence="9">
    <location>
        <begin position="1"/>
        <end position="302"/>
    </location>
</feature>
<dbReference type="InterPro" id="IPR016300">
    <property type="entry name" value="ATPase_ArsA/GET3"/>
</dbReference>
<dbReference type="CDD" id="cd02035">
    <property type="entry name" value="ArsA"/>
    <property type="match status" value="1"/>
</dbReference>
<proteinExistence type="inferred from homology"/>
<comment type="caution">
    <text evidence="11">The sequence shown here is derived from an EMBL/GenBank/DDBJ whole genome shotgun (WGS) entry which is preliminary data.</text>
</comment>
<evidence type="ECO:0000256" key="1">
    <source>
        <dbReference type="ARBA" id="ARBA00011040"/>
    </source>
</evidence>
<feature type="domain" description="ArsA HSP20-like" evidence="10">
    <location>
        <begin position="324"/>
        <end position="385"/>
    </location>
</feature>
<keyword evidence="4" id="KW-0059">Arsenical resistance</keyword>
<dbReference type="InterPro" id="IPR025723">
    <property type="entry name" value="ArsA/GET3_ATPase-like"/>
</dbReference>
<sequence>MRIIIYTGKGGVGKTSIAAATAVKLAKQGKRTLILSTDAAHSLGDSLAVPIGPDPVWISENLWGQEVNAIRETERNWGNVQGWLTKLLDKAQLKDITTEEMLVFPGMEELFSLLQIKEHAQSGLYDVLVVDCAPTGETLRLLSYPNVLNWWLEKIFPHERKLIKLVRPVAKLVSDIELPSDNVLDSIERFARALEEMHRIVLDPEITSVRIVLNPEKMVLAEAKRSFTYLNLFGFNTDAVIVNRVLPDEAGDGFFAHWRDIQKKYEEEIVLNFRPLPILKAPMMKKEVIGLPILEELADIVYGDQAPSAMFYRGITETIREEDGEMLLELMIPFVDKADLDLTQTGDELTVDAGAYKRKVILPRPLMGRQVVGARYAEDRLIIRFGKREMTAHGKVEDQ</sequence>
<dbReference type="InterPro" id="IPR008978">
    <property type="entry name" value="HSP20-like_chaperone"/>
</dbReference>